<organism evidence="1">
    <name type="scientific">Trepomonas sp. PC1</name>
    <dbReference type="NCBI Taxonomy" id="1076344"/>
    <lineage>
        <taxon>Eukaryota</taxon>
        <taxon>Metamonada</taxon>
        <taxon>Diplomonadida</taxon>
        <taxon>Hexamitidae</taxon>
        <taxon>Hexamitinae</taxon>
        <taxon>Trepomonas</taxon>
    </lineage>
</organism>
<reference evidence="1" key="1">
    <citation type="submission" date="2015-07" db="EMBL/GenBank/DDBJ databases">
        <title>Adaptation to a free-living lifestyle via gene acquisitions in the diplomonad Trepomonas sp. PC1.</title>
        <authorList>
            <person name="Xu F."/>
            <person name="Jerlstrom-Hultqvist J."/>
            <person name="Kolisko M."/>
            <person name="Simpson A.G.B."/>
            <person name="Roger A.J."/>
            <person name="Svard S.G."/>
            <person name="Andersson J.O."/>
        </authorList>
    </citation>
    <scope>NUCLEOTIDE SEQUENCE</scope>
    <source>
        <strain evidence="1">PC1</strain>
    </source>
</reference>
<sequence length="248" mass="28927">KNTDQTPKEKFGPLYVAYKATDDNTLYEDVEQIIKKTNQDLIEIQKDFIFLLIKRNKNLDYAKFLFLYRLVMGVLNSDQPKDQLVQAITIKISTLGRKYASWEYVFDDFEDEGTLTLNHHDMLVLKDVIIANEIQNFIPLIGVKDDPKEKKPVKKYCFLLSLDEQKQILNQLLDVIQNLELYKCCFSESFEPDVIIGNEVVSEPCIPQCKQLEPLANGFIWKEKSELEKEVLKRLKPKAAQLYKELVK</sequence>
<feature type="non-terminal residue" evidence="1">
    <location>
        <position position="248"/>
    </location>
</feature>
<dbReference type="AlphaFoldDB" id="A0A146KEN6"/>
<protein>
    <submittedName>
        <fullName evidence="1">Uncharacterized protein</fullName>
    </submittedName>
</protein>
<evidence type="ECO:0000313" key="1">
    <source>
        <dbReference type="EMBL" id="JAP93966.1"/>
    </source>
</evidence>
<feature type="non-terminal residue" evidence="1">
    <location>
        <position position="1"/>
    </location>
</feature>
<dbReference type="EMBL" id="GDID01002640">
    <property type="protein sequence ID" value="JAP93966.1"/>
    <property type="molecule type" value="Transcribed_RNA"/>
</dbReference>
<proteinExistence type="predicted"/>
<accession>A0A146KEN6</accession>
<name>A0A146KEN6_9EUKA</name>
<gene>
    <name evidence="1" type="ORF">TPC1_13551</name>
</gene>